<dbReference type="OrthoDB" id="2868629at2"/>
<evidence type="ECO:0000313" key="2">
    <source>
        <dbReference type="Proteomes" id="UP000032431"/>
    </source>
</evidence>
<dbReference type="KEGG" id="ccel:CCDG5_0102"/>
<evidence type="ECO:0000313" key="1">
    <source>
        <dbReference type="EMBL" id="CDZ23246.1"/>
    </source>
</evidence>
<accession>A0A078KI68</accession>
<sequence length="119" mass="13621">MIPHLVYRPIEKVTGTDFSKVDKVTLGAGWNGQTIKLEDKNAIKECVDAFKDAKARKSFDQRKLTGIGLCVFLYQKGRNALVFDVSDGKVLMIDDTRYIAKNFDKKKVNKIWDKYSNEE</sequence>
<name>A0A078KI68_9FIRM</name>
<dbReference type="AlphaFoldDB" id="A0A078KI68"/>
<reference evidence="2" key="1">
    <citation type="submission" date="2014-07" db="EMBL/GenBank/DDBJ databases">
        <authorList>
            <person name="Wibberg D."/>
        </authorList>
    </citation>
    <scope>NUCLEOTIDE SEQUENCE [LARGE SCALE GENOMIC DNA]</scope>
    <source>
        <strain evidence="2">DG5</strain>
    </source>
</reference>
<dbReference type="EMBL" id="LM995447">
    <property type="protein sequence ID" value="CDZ23246.1"/>
    <property type="molecule type" value="Genomic_DNA"/>
</dbReference>
<proteinExistence type="predicted"/>
<organism evidence="1 2">
    <name type="scientific">[Clostridium] cellulosi</name>
    <dbReference type="NCBI Taxonomy" id="29343"/>
    <lineage>
        <taxon>Bacteria</taxon>
        <taxon>Bacillati</taxon>
        <taxon>Bacillota</taxon>
        <taxon>Clostridia</taxon>
        <taxon>Eubacteriales</taxon>
        <taxon>Oscillospiraceae</taxon>
        <taxon>Oscillospiraceae incertae sedis</taxon>
    </lineage>
</organism>
<gene>
    <name evidence="1" type="ORF">CCDG5_0102</name>
</gene>
<dbReference type="PATRIC" id="fig|29343.3.peg.102"/>
<dbReference type="HOGENOM" id="CLU_2057296_0_0_9"/>
<dbReference type="Proteomes" id="UP000032431">
    <property type="component" value="Chromosome I"/>
</dbReference>
<keyword evidence="2" id="KW-1185">Reference proteome</keyword>
<protein>
    <submittedName>
        <fullName evidence="1">Uncharacterized protein</fullName>
    </submittedName>
</protein>
<dbReference type="STRING" id="29343.CCDG5_0102"/>